<gene>
    <name evidence="3" type="ORF">DL762_002221</name>
</gene>
<sequence>MMRGGESDFTRLATWLIELPDIPLSSVPRTPSPTKRRRQDEDQDETPRAPPSTKGPTDDSLDQLFSRDHDSRPSRSSRSSRSSPVKHDLAMRFARSLPLDRRPIVSAPRHVQQLAGRLTDLEGKHGILPAKLKDAIQAHQSLSEPIKDYMFTSDGIDANANTEADSNDDGSPHDGSLEQLDRLVKIRDNTRECDTIGRNFHEVEWNETVHSPMLRLVTRGRRDLACRNLTQANVSRRWTDPETQDNRIDYGIFVVPAEDSDLHHRILTYIQQQRGSQVNPLIDIDPDRPLAVSIETKRLAPGVEKADTQLASFARCLIRLTRELTPPEDPQLVLPLLRAVGSAWEVGFIIREKDRAVVNDSFYLG</sequence>
<accession>A0ABY0HE41</accession>
<evidence type="ECO:0000256" key="1">
    <source>
        <dbReference type="SAM" id="MobiDB-lite"/>
    </source>
</evidence>
<evidence type="ECO:0000259" key="2">
    <source>
        <dbReference type="Pfam" id="PF20516"/>
    </source>
</evidence>
<evidence type="ECO:0000313" key="4">
    <source>
        <dbReference type="Proteomes" id="UP000294003"/>
    </source>
</evidence>
<feature type="region of interest" description="Disordered" evidence="1">
    <location>
        <begin position="157"/>
        <end position="178"/>
    </location>
</feature>
<feature type="domain" description="PD-(D/E)XK nuclease-like" evidence="2">
    <location>
        <begin position="160"/>
        <end position="355"/>
    </location>
</feature>
<dbReference type="Proteomes" id="UP000294003">
    <property type="component" value="Unassembled WGS sequence"/>
</dbReference>
<dbReference type="InterPro" id="IPR046797">
    <property type="entry name" value="PDDEXK_12"/>
</dbReference>
<keyword evidence="4" id="KW-1185">Reference proteome</keyword>
<feature type="region of interest" description="Disordered" evidence="1">
    <location>
        <begin position="20"/>
        <end position="89"/>
    </location>
</feature>
<comment type="caution">
    <text evidence="3">The sequence shown here is derived from an EMBL/GenBank/DDBJ whole genome shotgun (WGS) entry which is preliminary data.</text>
</comment>
<reference evidence="3 4" key="1">
    <citation type="submission" date="2018-06" db="EMBL/GenBank/DDBJ databases">
        <title>Complete Genomes of Monosporascus.</title>
        <authorList>
            <person name="Robinson A.J."/>
            <person name="Natvig D.O."/>
        </authorList>
    </citation>
    <scope>NUCLEOTIDE SEQUENCE [LARGE SCALE GENOMIC DNA]</scope>
    <source>
        <strain evidence="3 4">CBS 609.92</strain>
    </source>
</reference>
<evidence type="ECO:0000313" key="3">
    <source>
        <dbReference type="EMBL" id="RYO91368.1"/>
    </source>
</evidence>
<name>A0ABY0HE41_9PEZI</name>
<dbReference type="EMBL" id="QJNS01000042">
    <property type="protein sequence ID" value="RYO91368.1"/>
    <property type="molecule type" value="Genomic_DNA"/>
</dbReference>
<organism evidence="3 4">
    <name type="scientific">Monosporascus cannonballus</name>
    <dbReference type="NCBI Taxonomy" id="155416"/>
    <lineage>
        <taxon>Eukaryota</taxon>
        <taxon>Fungi</taxon>
        <taxon>Dikarya</taxon>
        <taxon>Ascomycota</taxon>
        <taxon>Pezizomycotina</taxon>
        <taxon>Sordariomycetes</taxon>
        <taxon>Xylariomycetidae</taxon>
        <taxon>Xylariales</taxon>
        <taxon>Xylariales incertae sedis</taxon>
        <taxon>Monosporascus</taxon>
    </lineage>
</organism>
<feature type="compositionally biased region" description="Low complexity" evidence="1">
    <location>
        <begin position="74"/>
        <end position="83"/>
    </location>
</feature>
<dbReference type="Pfam" id="PF20516">
    <property type="entry name" value="PDDEXK_12"/>
    <property type="match status" value="1"/>
</dbReference>
<proteinExistence type="predicted"/>
<protein>
    <recommendedName>
        <fullName evidence="2">PD-(D/E)XK nuclease-like domain-containing protein</fullName>
    </recommendedName>
</protein>